<keyword evidence="1" id="KW-0285">Flavoprotein</keyword>
<gene>
    <name evidence="6" type="ORF">TRAPUB_1412</name>
</gene>
<feature type="domain" description="FAD-binding" evidence="5">
    <location>
        <begin position="7"/>
        <end position="178"/>
    </location>
</feature>
<dbReference type="InterPro" id="IPR002938">
    <property type="entry name" value="FAD-bd"/>
</dbReference>
<dbReference type="OrthoDB" id="2690153at2759"/>
<accession>A0A1M2W7N2</accession>
<dbReference type="OMA" id="YTLMVPQ"/>
<sequence>MSIPESTEILIVGAGPTGLCLALSLHKQGFTDFVVVDGLLPGDNGSRALAVHAATLEALEKIDCAEVILQASRKLRATVLRTEGQVFETVSFGCLRKHTRYPFMIVIPQHITEEIIGEAVRERGISVLRPDKVVGLKPNASDAKFTDVTFDDGHILRARCVVGADGSHSVVREHAKIGWADPDGEPNDEKTNLFTQMVIADVTLQNPPPWPTDIVSLTASADNAFLFITLPGRPYPHVPEGDTVYRVGCGIPPALGVPPHAPDAAYLQTLFDAWGPNGALPSGAPRVVVKQAAWSSRFRTRSSIADTFFAHLPSGVTPTGELVRGGGPVLLLGDAAHIHPPMGGQGMNLGIRDAIKLGPILAEYVRATTSGKPGDVEAPLRQWAEERHGRAETVIRMVKGLQKMIMVPNKTTWVLGVIPVNVVWLRNTFLRIMTSFEWFRARGAYNVSGLGNP</sequence>
<evidence type="ECO:0000313" key="6">
    <source>
        <dbReference type="EMBL" id="OJT15871.1"/>
    </source>
</evidence>
<dbReference type="GO" id="GO:0071949">
    <property type="term" value="F:FAD binding"/>
    <property type="evidence" value="ECO:0007669"/>
    <property type="project" value="InterPro"/>
</dbReference>
<keyword evidence="7" id="KW-1185">Reference proteome</keyword>
<feature type="domain" description="FAD-binding" evidence="5">
    <location>
        <begin position="327"/>
        <end position="395"/>
    </location>
</feature>
<keyword evidence="4" id="KW-0520">NAD</keyword>
<protein>
    <recommendedName>
        <fullName evidence="5">FAD-binding domain-containing protein</fullName>
    </recommendedName>
</protein>
<evidence type="ECO:0000256" key="2">
    <source>
        <dbReference type="ARBA" id="ARBA00022827"/>
    </source>
</evidence>
<organism evidence="6 7">
    <name type="scientific">Trametes pubescens</name>
    <name type="common">White-rot fungus</name>
    <dbReference type="NCBI Taxonomy" id="154538"/>
    <lineage>
        <taxon>Eukaryota</taxon>
        <taxon>Fungi</taxon>
        <taxon>Dikarya</taxon>
        <taxon>Basidiomycota</taxon>
        <taxon>Agaricomycotina</taxon>
        <taxon>Agaricomycetes</taxon>
        <taxon>Polyporales</taxon>
        <taxon>Polyporaceae</taxon>
        <taxon>Trametes</taxon>
    </lineage>
</organism>
<evidence type="ECO:0000256" key="1">
    <source>
        <dbReference type="ARBA" id="ARBA00022630"/>
    </source>
</evidence>
<dbReference type="PANTHER" id="PTHR43476">
    <property type="entry name" value="3-(3-HYDROXY-PHENYL)PROPIONATE/3-HYDROXYCINNAMIC ACID HYDROXYLASE"/>
    <property type="match status" value="1"/>
</dbReference>
<dbReference type="InterPro" id="IPR050631">
    <property type="entry name" value="PheA/TfdB_FAD_monoxygenase"/>
</dbReference>
<dbReference type="Proteomes" id="UP000184267">
    <property type="component" value="Unassembled WGS sequence"/>
</dbReference>
<name>A0A1M2W7N2_TRAPU</name>
<dbReference type="PRINTS" id="PR00420">
    <property type="entry name" value="RNGMNOXGNASE"/>
</dbReference>
<proteinExistence type="predicted"/>
<keyword evidence="3" id="KW-0560">Oxidoreductase</keyword>
<dbReference type="Gene3D" id="3.30.70.2450">
    <property type="match status" value="1"/>
</dbReference>
<dbReference type="EMBL" id="MNAD01000103">
    <property type="protein sequence ID" value="OJT15871.1"/>
    <property type="molecule type" value="Genomic_DNA"/>
</dbReference>
<evidence type="ECO:0000259" key="5">
    <source>
        <dbReference type="Pfam" id="PF01494"/>
    </source>
</evidence>
<evidence type="ECO:0000256" key="4">
    <source>
        <dbReference type="ARBA" id="ARBA00023027"/>
    </source>
</evidence>
<dbReference type="AlphaFoldDB" id="A0A1M2W7N2"/>
<dbReference type="GO" id="GO:0016491">
    <property type="term" value="F:oxidoreductase activity"/>
    <property type="evidence" value="ECO:0007669"/>
    <property type="project" value="UniProtKB-KW"/>
</dbReference>
<reference evidence="6 7" key="1">
    <citation type="submission" date="2016-10" db="EMBL/GenBank/DDBJ databases">
        <title>Genome sequence of the basidiomycete white-rot fungus Trametes pubescens.</title>
        <authorList>
            <person name="Makela M.R."/>
            <person name="Granchi Z."/>
            <person name="Peng M."/>
            <person name="De Vries R.P."/>
            <person name="Grigoriev I."/>
            <person name="Riley R."/>
            <person name="Hilden K."/>
        </authorList>
    </citation>
    <scope>NUCLEOTIDE SEQUENCE [LARGE SCALE GENOMIC DNA]</scope>
    <source>
        <strain evidence="6 7">FBCC735</strain>
    </source>
</reference>
<evidence type="ECO:0000256" key="3">
    <source>
        <dbReference type="ARBA" id="ARBA00023002"/>
    </source>
</evidence>
<dbReference type="STRING" id="154538.A0A1M2W7N2"/>
<comment type="caution">
    <text evidence="6">The sequence shown here is derived from an EMBL/GenBank/DDBJ whole genome shotgun (WGS) entry which is preliminary data.</text>
</comment>
<keyword evidence="2" id="KW-0274">FAD</keyword>
<dbReference type="InterPro" id="IPR036188">
    <property type="entry name" value="FAD/NAD-bd_sf"/>
</dbReference>
<dbReference type="SUPFAM" id="SSF51905">
    <property type="entry name" value="FAD/NAD(P)-binding domain"/>
    <property type="match status" value="1"/>
</dbReference>
<evidence type="ECO:0000313" key="7">
    <source>
        <dbReference type="Proteomes" id="UP000184267"/>
    </source>
</evidence>
<dbReference type="PANTHER" id="PTHR43476:SF4">
    <property type="entry name" value="BLR0106 PROTEIN"/>
    <property type="match status" value="1"/>
</dbReference>
<dbReference type="Gene3D" id="3.50.50.60">
    <property type="entry name" value="FAD/NAD(P)-binding domain"/>
    <property type="match status" value="1"/>
</dbReference>
<dbReference type="Pfam" id="PF01494">
    <property type="entry name" value="FAD_binding_3"/>
    <property type="match status" value="2"/>
</dbReference>